<dbReference type="AlphaFoldDB" id="A0A644XLX4"/>
<reference evidence="1" key="1">
    <citation type="submission" date="2019-08" db="EMBL/GenBank/DDBJ databases">
        <authorList>
            <person name="Kucharzyk K."/>
            <person name="Murdoch R.W."/>
            <person name="Higgins S."/>
            <person name="Loffler F."/>
        </authorList>
    </citation>
    <scope>NUCLEOTIDE SEQUENCE</scope>
</reference>
<proteinExistence type="predicted"/>
<name>A0A644XLX4_9ZZZZ</name>
<gene>
    <name evidence="1" type="ORF">SDC9_63359</name>
</gene>
<protein>
    <submittedName>
        <fullName evidence="1">Uncharacterized protein</fullName>
    </submittedName>
</protein>
<dbReference type="EMBL" id="VSSQ01002710">
    <property type="protein sequence ID" value="MPM16977.1"/>
    <property type="molecule type" value="Genomic_DNA"/>
</dbReference>
<evidence type="ECO:0000313" key="1">
    <source>
        <dbReference type="EMBL" id="MPM16977.1"/>
    </source>
</evidence>
<sequence length="48" mass="4774">MLAGGGCVVAWLTSGEAAVVGGDKLYGCFPPAKGLLAGGDRRQIKNAP</sequence>
<accession>A0A644XLX4</accession>
<comment type="caution">
    <text evidence="1">The sequence shown here is derived from an EMBL/GenBank/DDBJ whole genome shotgun (WGS) entry which is preliminary data.</text>
</comment>
<organism evidence="1">
    <name type="scientific">bioreactor metagenome</name>
    <dbReference type="NCBI Taxonomy" id="1076179"/>
    <lineage>
        <taxon>unclassified sequences</taxon>
        <taxon>metagenomes</taxon>
        <taxon>ecological metagenomes</taxon>
    </lineage>
</organism>